<organism evidence="1 2">
    <name type="scientific">Buddleja alternifolia</name>
    <dbReference type="NCBI Taxonomy" id="168488"/>
    <lineage>
        <taxon>Eukaryota</taxon>
        <taxon>Viridiplantae</taxon>
        <taxon>Streptophyta</taxon>
        <taxon>Embryophyta</taxon>
        <taxon>Tracheophyta</taxon>
        <taxon>Spermatophyta</taxon>
        <taxon>Magnoliopsida</taxon>
        <taxon>eudicotyledons</taxon>
        <taxon>Gunneridae</taxon>
        <taxon>Pentapetalae</taxon>
        <taxon>asterids</taxon>
        <taxon>lamiids</taxon>
        <taxon>Lamiales</taxon>
        <taxon>Scrophulariaceae</taxon>
        <taxon>Buddlejeae</taxon>
        <taxon>Buddleja</taxon>
    </lineage>
</organism>
<name>A0AAV6W2D5_9LAMI</name>
<accession>A0AAV6W2D5</accession>
<gene>
    <name evidence="1" type="ORF">BUALT_Bualt19G0109600</name>
</gene>
<proteinExistence type="predicted"/>
<sequence length="94" mass="10814">MPLSIQGNTGVSSDLDQLVFPLRGEQGDYSSKLIELPDIARKEFGMSFYFGLFACQGLLKLGYFPFLDDRRFQVGNLDERHIVSICWIFTFFHI</sequence>
<evidence type="ECO:0000313" key="2">
    <source>
        <dbReference type="Proteomes" id="UP000826271"/>
    </source>
</evidence>
<reference evidence="1" key="1">
    <citation type="submission" date="2019-10" db="EMBL/GenBank/DDBJ databases">
        <authorList>
            <person name="Zhang R."/>
            <person name="Pan Y."/>
            <person name="Wang J."/>
            <person name="Ma R."/>
            <person name="Yu S."/>
        </authorList>
    </citation>
    <scope>NUCLEOTIDE SEQUENCE</scope>
    <source>
        <strain evidence="1">LA-IB0</strain>
        <tissue evidence="1">Leaf</tissue>
    </source>
</reference>
<keyword evidence="2" id="KW-1185">Reference proteome</keyword>
<dbReference type="AlphaFoldDB" id="A0AAV6W2D5"/>
<comment type="caution">
    <text evidence="1">The sequence shown here is derived from an EMBL/GenBank/DDBJ whole genome shotgun (WGS) entry which is preliminary data.</text>
</comment>
<evidence type="ECO:0000313" key="1">
    <source>
        <dbReference type="EMBL" id="KAG8364259.1"/>
    </source>
</evidence>
<dbReference type="Proteomes" id="UP000826271">
    <property type="component" value="Unassembled WGS sequence"/>
</dbReference>
<protein>
    <submittedName>
        <fullName evidence="1">Uncharacterized protein</fullName>
    </submittedName>
</protein>
<dbReference type="EMBL" id="WHWC01000019">
    <property type="protein sequence ID" value="KAG8364259.1"/>
    <property type="molecule type" value="Genomic_DNA"/>
</dbReference>